<feature type="compositionally biased region" description="Polar residues" evidence="1">
    <location>
        <begin position="213"/>
        <end position="229"/>
    </location>
</feature>
<organism evidence="2 3">
    <name type="scientific">Salinomyces thailandicus</name>
    <dbReference type="NCBI Taxonomy" id="706561"/>
    <lineage>
        <taxon>Eukaryota</taxon>
        <taxon>Fungi</taxon>
        <taxon>Dikarya</taxon>
        <taxon>Ascomycota</taxon>
        <taxon>Pezizomycotina</taxon>
        <taxon>Dothideomycetes</taxon>
        <taxon>Dothideomycetidae</taxon>
        <taxon>Mycosphaerellales</taxon>
        <taxon>Teratosphaeriaceae</taxon>
        <taxon>Salinomyces</taxon>
    </lineage>
</organism>
<evidence type="ECO:0000313" key="3">
    <source>
        <dbReference type="Proteomes" id="UP000308549"/>
    </source>
</evidence>
<feature type="region of interest" description="Disordered" evidence="1">
    <location>
        <begin position="313"/>
        <end position="356"/>
    </location>
</feature>
<feature type="compositionally biased region" description="Low complexity" evidence="1">
    <location>
        <begin position="35"/>
        <end position="56"/>
    </location>
</feature>
<feature type="compositionally biased region" description="Basic and acidic residues" evidence="1">
    <location>
        <begin position="254"/>
        <end position="269"/>
    </location>
</feature>
<sequence length="532" mass="58651">MSRMRSFSFPKFNSAKTLDDDSMAANESPYASPMAHSRNSSGASSASSPITSTFSARSHNRWPSSSSSLASTPDSPVNVTKSPLHDLVEDPAEREETSFEQYDETSDDPLCICDTPFCQHRPSISHSAILPAATPEWTPGDDAFSDSEMPAPRLTKHERSGENLNETFASRLSRHWPSMSRRRFKDPSPIATPSPSVRSAPPSRAPSVRMPSYRSSIANLVENSSSSTPPYTPADSQPEFPSFTRPRAISRPQKPRDIQVREQEDSHDRIDMASTPLLPPMMAAHLSHSTEALQSPLQSPKIADSNAAAIASSRSTPSLSPTVEAMPTPPLSGKPSIDSLGTSRRGPAMQSSTDIPPMAISEESDYWSERLGHANFHITPEPYLPEECSFQTCKRLLDDWESARAEYMRVAARISEHYGPTSQTYKFTEQKWSAIDAQWRALHERANEEAGVDSDITLYQPLAETQLSSNMPSLNDPQHPSKFPAIAESDIVGPMVQYAKIQRRPSRKPAVLRLFTDPSSLLGGRTPFGLRR</sequence>
<dbReference type="Proteomes" id="UP000308549">
    <property type="component" value="Unassembled WGS sequence"/>
</dbReference>
<feature type="region of interest" description="Disordered" evidence="1">
    <location>
        <begin position="1"/>
        <end position="107"/>
    </location>
</feature>
<comment type="caution">
    <text evidence="2">The sequence shown here is derived from an EMBL/GenBank/DDBJ whole genome shotgun (WGS) entry which is preliminary data.</text>
</comment>
<evidence type="ECO:0000313" key="2">
    <source>
        <dbReference type="EMBL" id="TKA27133.1"/>
    </source>
</evidence>
<dbReference type="AlphaFoldDB" id="A0A4U0TXE7"/>
<feature type="compositionally biased region" description="Low complexity" evidence="1">
    <location>
        <begin position="193"/>
        <end position="212"/>
    </location>
</feature>
<evidence type="ECO:0008006" key="4">
    <source>
        <dbReference type="Google" id="ProtNLM"/>
    </source>
</evidence>
<evidence type="ECO:0000256" key="1">
    <source>
        <dbReference type="SAM" id="MobiDB-lite"/>
    </source>
</evidence>
<feature type="compositionally biased region" description="Low complexity" evidence="1">
    <location>
        <begin position="64"/>
        <end position="76"/>
    </location>
</feature>
<accession>A0A4U0TXE7</accession>
<reference evidence="2 3" key="1">
    <citation type="submission" date="2017-03" db="EMBL/GenBank/DDBJ databases">
        <title>Genomes of endolithic fungi from Antarctica.</title>
        <authorList>
            <person name="Coleine C."/>
            <person name="Masonjones S."/>
            <person name="Stajich J.E."/>
        </authorList>
    </citation>
    <scope>NUCLEOTIDE SEQUENCE [LARGE SCALE GENOMIC DNA]</scope>
    <source>
        <strain evidence="2 3">CCFEE 6315</strain>
    </source>
</reference>
<protein>
    <recommendedName>
        <fullName evidence="4">Only prolin and serin are matching in the corresponding protein</fullName>
    </recommendedName>
</protein>
<proteinExistence type="predicted"/>
<dbReference type="OrthoDB" id="3882058at2759"/>
<feature type="region of interest" description="Disordered" evidence="1">
    <location>
        <begin position="132"/>
        <end position="269"/>
    </location>
</feature>
<gene>
    <name evidence="2" type="ORF">B0A50_04470</name>
</gene>
<dbReference type="EMBL" id="NAJL01000024">
    <property type="protein sequence ID" value="TKA27133.1"/>
    <property type="molecule type" value="Genomic_DNA"/>
</dbReference>
<keyword evidence="3" id="KW-1185">Reference proteome</keyword>
<name>A0A4U0TXE7_9PEZI</name>